<protein>
    <submittedName>
        <fullName evidence="1">Uncharacterized protein</fullName>
    </submittedName>
</protein>
<organism evidence="1">
    <name type="scientific">Chromera velia CCMP2878</name>
    <dbReference type="NCBI Taxonomy" id="1169474"/>
    <lineage>
        <taxon>Eukaryota</taxon>
        <taxon>Sar</taxon>
        <taxon>Alveolata</taxon>
        <taxon>Colpodellida</taxon>
        <taxon>Chromeraceae</taxon>
        <taxon>Chromera</taxon>
    </lineage>
</organism>
<dbReference type="EMBL" id="CDMZ01004443">
    <property type="protein sequence ID" value="CEM49754.1"/>
    <property type="molecule type" value="Genomic_DNA"/>
</dbReference>
<reference evidence="1" key="1">
    <citation type="submission" date="2014-11" db="EMBL/GenBank/DDBJ databases">
        <authorList>
            <person name="Otto D Thomas"/>
            <person name="Naeem Raeece"/>
        </authorList>
    </citation>
    <scope>NUCLEOTIDE SEQUENCE</scope>
</reference>
<name>A0A0G4HYX6_9ALVE</name>
<accession>A0A0G4HYX6</accession>
<feature type="non-terminal residue" evidence="1">
    <location>
        <position position="1"/>
    </location>
</feature>
<gene>
    <name evidence="1" type="ORF">Cvel_33749</name>
</gene>
<dbReference type="VEuPathDB" id="CryptoDB:Cvel_33749"/>
<proteinExistence type="predicted"/>
<sequence>VAFALLSMSGPPHRTPAFGCFLNRLQRFTLARRSAGGASLTESGFRLPYDVGDDVLDSCLLSAAFVLLGATVWYSAADDRGGQPACKICFCED</sequence>
<dbReference type="AlphaFoldDB" id="A0A0G4HYX6"/>
<evidence type="ECO:0000313" key="1">
    <source>
        <dbReference type="EMBL" id="CEM49754.1"/>
    </source>
</evidence>